<feature type="compositionally biased region" description="Basic and acidic residues" evidence="9">
    <location>
        <begin position="1576"/>
        <end position="1635"/>
    </location>
</feature>
<dbReference type="CDD" id="cd00044">
    <property type="entry name" value="CysPc"/>
    <property type="match status" value="1"/>
</dbReference>
<comment type="caution">
    <text evidence="12">The sequence shown here is derived from an EMBL/GenBank/DDBJ whole genome shotgun (WGS) entry which is preliminary data.</text>
</comment>
<dbReference type="Pfam" id="PF10595">
    <property type="entry name" value="FAM161A_B"/>
    <property type="match status" value="1"/>
</dbReference>
<accession>A0A0V0QUM5</accession>
<feature type="compositionally biased region" description="Acidic residues" evidence="9">
    <location>
        <begin position="1733"/>
        <end position="1759"/>
    </location>
</feature>
<dbReference type="Proteomes" id="UP000054937">
    <property type="component" value="Unassembled WGS sequence"/>
</dbReference>
<gene>
    <name evidence="12" type="ORF">PPERSA_01025</name>
</gene>
<feature type="active site" evidence="5 7">
    <location>
        <position position="2143"/>
    </location>
</feature>
<dbReference type="InterPro" id="IPR013087">
    <property type="entry name" value="Znf_C2H2_type"/>
</dbReference>
<feature type="compositionally biased region" description="Acidic residues" evidence="9">
    <location>
        <begin position="2550"/>
        <end position="2577"/>
    </location>
</feature>
<evidence type="ECO:0000256" key="5">
    <source>
        <dbReference type="PIRSR" id="PIRSR622684-1"/>
    </source>
</evidence>
<evidence type="ECO:0008006" key="14">
    <source>
        <dbReference type="Google" id="ProtNLM"/>
    </source>
</evidence>
<keyword evidence="3 7" id="KW-0378">Hydrolase</keyword>
<feature type="compositionally biased region" description="Basic and acidic residues" evidence="9">
    <location>
        <begin position="1515"/>
        <end position="1563"/>
    </location>
</feature>
<evidence type="ECO:0000313" key="13">
    <source>
        <dbReference type="Proteomes" id="UP000054937"/>
    </source>
</evidence>
<evidence type="ECO:0000256" key="8">
    <source>
        <dbReference type="SAM" id="Coils"/>
    </source>
</evidence>
<feature type="region of interest" description="Disordered" evidence="9">
    <location>
        <begin position="2543"/>
        <end position="2577"/>
    </location>
</feature>
<evidence type="ECO:0000256" key="2">
    <source>
        <dbReference type="ARBA" id="ARBA00022670"/>
    </source>
</evidence>
<feature type="compositionally biased region" description="Low complexity" evidence="9">
    <location>
        <begin position="1496"/>
        <end position="1513"/>
    </location>
</feature>
<dbReference type="SUPFAM" id="SSF54001">
    <property type="entry name" value="Cysteine proteinases"/>
    <property type="match status" value="1"/>
</dbReference>
<dbReference type="GO" id="GO:0008270">
    <property type="term" value="F:zinc ion binding"/>
    <property type="evidence" value="ECO:0007669"/>
    <property type="project" value="UniProtKB-KW"/>
</dbReference>
<dbReference type="InterPro" id="IPR019579">
    <property type="entry name" value="FAM161A/B"/>
</dbReference>
<evidence type="ECO:0000256" key="4">
    <source>
        <dbReference type="ARBA" id="ARBA00022807"/>
    </source>
</evidence>
<keyword evidence="6" id="KW-0863">Zinc-finger</keyword>
<evidence type="ECO:0000256" key="6">
    <source>
        <dbReference type="PROSITE-ProRule" id="PRU00042"/>
    </source>
</evidence>
<keyword evidence="8" id="KW-0175">Coiled coil</keyword>
<dbReference type="PRINTS" id="PR00704">
    <property type="entry name" value="CALPAIN"/>
</dbReference>
<protein>
    <recommendedName>
        <fullName evidence="14">Calpain catalytic domain-containing protein</fullName>
    </recommendedName>
</protein>
<feature type="coiled-coil region" evidence="8">
    <location>
        <begin position="529"/>
        <end position="561"/>
    </location>
</feature>
<feature type="compositionally biased region" description="Low complexity" evidence="9">
    <location>
        <begin position="1636"/>
        <end position="1648"/>
    </location>
</feature>
<feature type="coiled-coil region" evidence="8">
    <location>
        <begin position="1179"/>
        <end position="1206"/>
    </location>
</feature>
<evidence type="ECO:0000256" key="3">
    <source>
        <dbReference type="ARBA" id="ARBA00022801"/>
    </source>
</evidence>
<comment type="similarity">
    <text evidence="1">Belongs to the peptidase C2 family.</text>
</comment>
<name>A0A0V0QUM5_PSEPJ</name>
<proteinExistence type="inferred from homology"/>
<keyword evidence="13" id="KW-1185">Reference proteome</keyword>
<evidence type="ECO:0000313" key="12">
    <source>
        <dbReference type="EMBL" id="KRX05947.1"/>
    </source>
</evidence>
<feature type="compositionally biased region" description="Basic and acidic residues" evidence="9">
    <location>
        <begin position="1760"/>
        <end position="1883"/>
    </location>
</feature>
<keyword evidence="2 7" id="KW-0645">Protease</keyword>
<keyword evidence="6" id="KW-0862">Zinc</keyword>
<dbReference type="EMBL" id="LDAU01000102">
    <property type="protein sequence ID" value="KRX05947.1"/>
    <property type="molecule type" value="Genomic_DNA"/>
</dbReference>
<feature type="active site" evidence="5 7">
    <location>
        <position position="2168"/>
    </location>
</feature>
<dbReference type="GO" id="GO:0004198">
    <property type="term" value="F:calcium-dependent cysteine-type endopeptidase activity"/>
    <property type="evidence" value="ECO:0007669"/>
    <property type="project" value="InterPro"/>
</dbReference>
<dbReference type="InParanoid" id="A0A0V0QUM5"/>
<dbReference type="PANTHER" id="PTHR10183">
    <property type="entry name" value="CALPAIN"/>
    <property type="match status" value="1"/>
</dbReference>
<keyword evidence="6" id="KW-0479">Metal-binding</keyword>
<sequence>MFQQELNSESKENFFKQAKSSILKPTGYRFSQQQIDGKIKKKMENQNHFSQITQQLEQERNWKNELEQNLQQPKHKQSLNNFYKYKQMESEGYEYDQKEIFEKLGIEQENPDEINNKHFNASKYVGNKLGIEDKYINSTKISQVRQKVTGELVNDIEQEIELIRERRNLLLDKGNFQSKQSQPYEYFLNEKQRKQQNQEYQPDDIDDVITFQWKNNEPTIDEVEDRIKRHREYLISLQNREDFQYKNQYNSENQQQKNFLFLQNNESKKMVNSIIRPNEQELLSIHRDILQYGGYNKDELIKQMYLKDQIQNLEQEQCEQQQNSKGKFGKIQPRYMQESRRQREKRILQEELAEIEEKLNQEAWEHYQNGTKPRKMGKNVNQNQMVNQKSVKFQQKYENYQLDKEVKEIIGNKQKNNQKPDFDRFNKADTFFKQQQYKSEKDKNIDIEVPRPRTLEEKQKADVDKGMEYLENDENGNKIQQYLQELYKKIINQKETLFNDLDKFITQRLGLFSYQDFCKFMRSQKLISLKSQSKQKTQLEQQQLEEQKRIEQEKEELIQENLKFYDGMCVLPEKIVDILREGFIEVDKYDDYIVNREKLINHLLKSQNLNQHLSRPAVKDEITEKVVNIQEVLQSILLEQEMAIGEEKQGLEFITWNQFYQYFKNYDFAKVKQQKQKQQQIKMQTLSNQEKNELKNQEINIFDIKNEDLEIIKDLFDMMEHIKNDYVNIEDFVLSCKQDFQFQSIAKNFARGYSEETGIDQETVEECLDRVLCEADSYVTWEELEKFFSRRGRPINLEDEEALRRIKKLLKKPDDEKGMHLQGVDLNTIYSKTFKHDDKGIDLQEYETEKNQDKNEMIKKKANLISVCEIEDNQEFNFDIMKEDDSTRLEFIDNFEHNISKICKIEKEDVQVIRIMCGSVALVYEILQGSRVLNSAEQEKLRKCYPDLKIQFLKLQKIDQKKEALIKDENGYWVEPPKDQFQEDEEFFQIKKFEYEPFDIEQIRQMKFELYNNKNNEEVTEKEVEYNKIMGRQPQKDYQSLTVPQPFSIDKRQEEIGTTIRKKKFEKMVQEINNKEEEVLNYKFRANKVPIETKIPMYDNLVSKQKEKRQITHQNSVKITQQNQNPFSFYERDMWKKRQKIQEINQKVDYEMKKLKTIQFKAKEAPITSKIELLPQLEKEKKIKTQKNKEKRIKELEKEREAILKKNCTRILLQEMEYKEKLKVRQAQKTYEEENHCTFKPKINPYDFDKSKISKNSAGHTVYKVVGKQPDFSHFNEENKPPPQLTRVNYVCDYCGKTLKKEQNPYKHLEDAETGAAQNFECKICKQEGMEGDACYRCNCCGDDFKNSFDVCVECYSRKDGRMKRDRLKRPENAKKEERTLEDLEEQFECVRQGKLHEKTQRKNMTAEEINLLNKLRKKKQDEEEMVKKIKAEEKKRKEKEEIARINKERLKQEKELKQQQEEKIKQKIDKQGPMMAKQQHGSSTLQNLKEKARQKSMAQSRQSQQSQQQQENLEQEKINQKQKEQEEKEQEERIARLRKQQEEAKKRAQEQEEQFQREREEMEMQFLQQQEEERELQRKEMERKKIAEREEQKERVKPEKKQQDEQQKERVKPEKIQQDLKEQEQQKERVKPEKNQQNMRENEQQQQKQKHKNENEDEINQSEQKEKMKIQEEEQKENEKRKKQDQEKKLQQEKQEKERKAKIEWEEKEKMRIQNLQREKEELERLEREKQEMEDENLSDEYENEDQGEEKSQEEENQELQKKQDEKEKLQKEQEEKLKQEQKKKEEKEKLQKEQEEKQKLKREQEEKLKQQKLKEKEEKERQEREKQENERKQREQQEKEKKQQEEEEKEKQRLEKEKKEEEAKNLSEKDKQLQKLQEQQKEKRKTMQTNQTKEKNEKTVEVVKGYILNKKIDTQFSKVKPQKTKNFIDEYFPHNDSSMTKNPSDFEVIQKEHKWLRAKDCIGENFDVFYDKIEGGDILQGSLGDCYFLSSLSVIAEKNEDLIRRLFETQHRNEEGKYLVWLCYDGEWTQVILDDYIVCKNNNQPLFSSANGQELWVLLMEKAYAKIYGNFHKIEAGLTHFALRDLTGAPGLCISTQEKKLDDLWEFITKNIQKKYLLTAGSQKDERGKEFQKETGIVGGHAYAILDARELQSAQGKIDKCIKLRNPWGTHEWKGEWSDKSEQWTEQTKKAVGLQDIDDGIFWMKLEDYVQEYGQTSCNMLHPEYYYTSKRLKIENNQLIKIPIKINQKTHGFFSLNQKDRRNFISESNEKEYDYSMAKFLLIQEQSQGKYKLNCTKGEKDRNVFQECNLEVGEYLLIVEVTWEQKIFNEIVLSFYSSNKQVNLENLENQIIKDDLYSNIFDQVIMQSKPEKEKEIQDGIWKYSGIISGMVYFWYCNKSTNKLLDCTFDLEAKSKMETLVKDCDKNQTKMQFKLGPNENKIIKFKTFGAYSYSQGESYLIETQLSEEQIIEKLKEIAQPKERGQNEEVSFELKGLKGLDFDANQDQKVQVKPNENKFLILVNNGEREMNISYQSKNIQIEQYSGTDQVDQEQEEQQQEDDDDIQEDYGDDFEDDF</sequence>
<keyword evidence="4 7" id="KW-0788">Thiol protease</keyword>
<feature type="coiled-coil region" evidence="8">
    <location>
        <begin position="338"/>
        <end position="365"/>
    </location>
</feature>
<feature type="domain" description="Calpain catalytic" evidence="11">
    <location>
        <begin position="1928"/>
        <end position="2215"/>
    </location>
</feature>
<dbReference type="Pfam" id="PF00648">
    <property type="entry name" value="Peptidase_C2"/>
    <property type="match status" value="1"/>
</dbReference>
<evidence type="ECO:0000256" key="1">
    <source>
        <dbReference type="ARBA" id="ARBA00007623"/>
    </source>
</evidence>
<evidence type="ECO:0000259" key="11">
    <source>
        <dbReference type="PROSITE" id="PS50203"/>
    </source>
</evidence>
<feature type="region of interest" description="Disordered" evidence="9">
    <location>
        <begin position="1448"/>
        <end position="1898"/>
    </location>
</feature>
<evidence type="ECO:0000256" key="7">
    <source>
        <dbReference type="PROSITE-ProRule" id="PRU00239"/>
    </source>
</evidence>
<dbReference type="InterPro" id="IPR022684">
    <property type="entry name" value="Calpain_cysteine_protease"/>
</dbReference>
<feature type="domain" description="C2H2-type" evidence="10">
    <location>
        <begin position="1290"/>
        <end position="1318"/>
    </location>
</feature>
<feature type="active site" evidence="5 7">
    <location>
        <position position="1988"/>
    </location>
</feature>
<dbReference type="PROSITE" id="PS50203">
    <property type="entry name" value="CALPAIN_CAT"/>
    <property type="match status" value="1"/>
</dbReference>
<dbReference type="PROSITE" id="PS50157">
    <property type="entry name" value="ZINC_FINGER_C2H2_2"/>
    <property type="match status" value="1"/>
</dbReference>
<dbReference type="InterPro" id="IPR038765">
    <property type="entry name" value="Papain-like_cys_pep_sf"/>
</dbReference>
<dbReference type="GO" id="GO:0006508">
    <property type="term" value="P:proteolysis"/>
    <property type="evidence" value="ECO:0007669"/>
    <property type="project" value="UniProtKB-KW"/>
</dbReference>
<feature type="compositionally biased region" description="Basic and acidic residues" evidence="9">
    <location>
        <begin position="1448"/>
        <end position="1471"/>
    </location>
</feature>
<dbReference type="OrthoDB" id="167576at2759"/>
<dbReference type="Gene3D" id="3.90.70.10">
    <property type="entry name" value="Cysteine proteinases"/>
    <property type="match status" value="1"/>
</dbReference>
<feature type="compositionally biased region" description="Basic and acidic residues" evidence="9">
    <location>
        <begin position="1664"/>
        <end position="1732"/>
    </location>
</feature>
<reference evidence="12 13" key="1">
    <citation type="journal article" date="2015" name="Sci. Rep.">
        <title>Genome of the facultative scuticociliatosis pathogen Pseudocohnilembus persalinus provides insight into its virulence through horizontal gene transfer.</title>
        <authorList>
            <person name="Xiong J."/>
            <person name="Wang G."/>
            <person name="Cheng J."/>
            <person name="Tian M."/>
            <person name="Pan X."/>
            <person name="Warren A."/>
            <person name="Jiang C."/>
            <person name="Yuan D."/>
            <person name="Miao W."/>
        </authorList>
    </citation>
    <scope>NUCLEOTIDE SEQUENCE [LARGE SCALE GENOMIC DNA]</scope>
    <source>
        <strain evidence="12">36N120E</strain>
    </source>
</reference>
<evidence type="ECO:0000256" key="9">
    <source>
        <dbReference type="SAM" id="MobiDB-lite"/>
    </source>
</evidence>
<organism evidence="12 13">
    <name type="scientific">Pseudocohnilembus persalinus</name>
    <name type="common">Ciliate</name>
    <dbReference type="NCBI Taxonomy" id="266149"/>
    <lineage>
        <taxon>Eukaryota</taxon>
        <taxon>Sar</taxon>
        <taxon>Alveolata</taxon>
        <taxon>Ciliophora</taxon>
        <taxon>Intramacronucleata</taxon>
        <taxon>Oligohymenophorea</taxon>
        <taxon>Scuticociliatia</taxon>
        <taxon>Philasterida</taxon>
        <taxon>Pseudocohnilembidae</taxon>
        <taxon>Pseudocohnilembus</taxon>
    </lineage>
</organism>
<dbReference type="InterPro" id="IPR001300">
    <property type="entry name" value="Peptidase_C2_calpain_cat"/>
</dbReference>
<dbReference type="SMART" id="SM00230">
    <property type="entry name" value="CysPc"/>
    <property type="match status" value="1"/>
</dbReference>
<dbReference type="PANTHER" id="PTHR10183:SF379">
    <property type="entry name" value="CALPAIN-5"/>
    <property type="match status" value="1"/>
</dbReference>
<evidence type="ECO:0000259" key="10">
    <source>
        <dbReference type="PROSITE" id="PS50157"/>
    </source>
</evidence>